<comment type="similarity">
    <text evidence="1 4">Belongs to the carbohydrate kinase PfkB family.</text>
</comment>
<organism evidence="6 7">
    <name type="scientific">Actinomadura craniellae</name>
    <dbReference type="NCBI Taxonomy" id="2231787"/>
    <lineage>
        <taxon>Bacteria</taxon>
        <taxon>Bacillati</taxon>
        <taxon>Actinomycetota</taxon>
        <taxon>Actinomycetes</taxon>
        <taxon>Streptosporangiales</taxon>
        <taxon>Thermomonosporaceae</taxon>
        <taxon>Actinomadura</taxon>
    </lineage>
</organism>
<dbReference type="RefSeq" id="WP_111870574.1">
    <property type="nucleotide sequence ID" value="NZ_QLYX01000013.1"/>
</dbReference>
<dbReference type="PROSITE" id="PS00584">
    <property type="entry name" value="PFKB_KINASES_2"/>
    <property type="match status" value="1"/>
</dbReference>
<evidence type="ECO:0000256" key="4">
    <source>
        <dbReference type="RuleBase" id="RU003704"/>
    </source>
</evidence>
<dbReference type="InterPro" id="IPR029056">
    <property type="entry name" value="Ribokinase-like"/>
</dbReference>
<dbReference type="EMBL" id="QLYX01000013">
    <property type="protein sequence ID" value="RAY12519.1"/>
    <property type="molecule type" value="Genomic_DNA"/>
</dbReference>
<evidence type="ECO:0000259" key="5">
    <source>
        <dbReference type="Pfam" id="PF00294"/>
    </source>
</evidence>
<evidence type="ECO:0000313" key="6">
    <source>
        <dbReference type="EMBL" id="RAY12519.1"/>
    </source>
</evidence>
<dbReference type="InterPro" id="IPR002173">
    <property type="entry name" value="Carboh/pur_kinase_PfkB_CS"/>
</dbReference>
<dbReference type="Gene3D" id="3.40.1190.20">
    <property type="match status" value="1"/>
</dbReference>
<dbReference type="OrthoDB" id="9795789at2"/>
<keyword evidence="2 4" id="KW-0808">Transferase</keyword>
<dbReference type="Proteomes" id="UP000251891">
    <property type="component" value="Unassembled WGS sequence"/>
</dbReference>
<dbReference type="PRINTS" id="PR00990">
    <property type="entry name" value="RIBOKINASE"/>
</dbReference>
<evidence type="ECO:0000256" key="1">
    <source>
        <dbReference type="ARBA" id="ARBA00010688"/>
    </source>
</evidence>
<dbReference type="PANTHER" id="PTHR42774">
    <property type="entry name" value="PHOSPHOTRANSFERASE SYSTEM TRANSPORT PROTEIN"/>
    <property type="match status" value="1"/>
</dbReference>
<accession>A0A365H0B0</accession>
<evidence type="ECO:0000256" key="3">
    <source>
        <dbReference type="ARBA" id="ARBA00022777"/>
    </source>
</evidence>
<reference evidence="6 7" key="1">
    <citation type="submission" date="2018-06" db="EMBL/GenBank/DDBJ databases">
        <title>Actinomadura craniellae sp. nov. isolated from marine sponge Craniella sp.</title>
        <authorList>
            <person name="Li L."/>
            <person name="Xu Q.H."/>
            <person name="Lin H.W."/>
            <person name="Lu Y.H."/>
        </authorList>
    </citation>
    <scope>NUCLEOTIDE SEQUENCE [LARGE SCALE GENOMIC DNA]</scope>
    <source>
        <strain evidence="6 7">LHW63021</strain>
    </source>
</reference>
<dbReference type="GO" id="GO:0016301">
    <property type="term" value="F:kinase activity"/>
    <property type="evidence" value="ECO:0007669"/>
    <property type="project" value="UniProtKB-KW"/>
</dbReference>
<keyword evidence="7" id="KW-1185">Reference proteome</keyword>
<keyword evidence="3 4" id="KW-0418">Kinase</keyword>
<comment type="caution">
    <text evidence="6">The sequence shown here is derived from an EMBL/GenBank/DDBJ whole genome shotgun (WGS) entry which is preliminary data.</text>
</comment>
<dbReference type="InterPro" id="IPR002139">
    <property type="entry name" value="Ribo/fructo_kinase"/>
</dbReference>
<gene>
    <name evidence="6" type="ORF">DPM19_25675</name>
</gene>
<proteinExistence type="inferred from homology"/>
<dbReference type="SUPFAM" id="SSF53613">
    <property type="entry name" value="Ribokinase-like"/>
    <property type="match status" value="1"/>
</dbReference>
<dbReference type="PANTHER" id="PTHR42774:SF3">
    <property type="entry name" value="KETOHEXOKINASE"/>
    <property type="match status" value="1"/>
</dbReference>
<evidence type="ECO:0000256" key="2">
    <source>
        <dbReference type="ARBA" id="ARBA00022679"/>
    </source>
</evidence>
<feature type="domain" description="Carbohydrate kinase PfkB" evidence="5">
    <location>
        <begin position="9"/>
        <end position="287"/>
    </location>
</feature>
<dbReference type="Pfam" id="PF00294">
    <property type="entry name" value="PfkB"/>
    <property type="match status" value="1"/>
</dbReference>
<dbReference type="InterPro" id="IPR011611">
    <property type="entry name" value="PfkB_dom"/>
</dbReference>
<dbReference type="InterPro" id="IPR052562">
    <property type="entry name" value="Ketohexokinase-related"/>
</dbReference>
<evidence type="ECO:0000313" key="7">
    <source>
        <dbReference type="Proteomes" id="UP000251891"/>
    </source>
</evidence>
<protein>
    <submittedName>
        <fullName evidence="6">Sugar kinase</fullName>
    </submittedName>
</protein>
<name>A0A365H0B0_9ACTN</name>
<dbReference type="AlphaFoldDB" id="A0A365H0B0"/>
<sequence length="308" mass="31547">MTDAPAGIFIGLCTLDVIQSVDHVPGPDEKITAFRQTVAAGGPAANAAVAFSGLGGTATLLTGVGRHPLAAGIRADLRDGGVDLIDLDPDRDDPPAVSTIMVTAGTGERAVVSTNAGGYALRPPERFARLVGHGSVVQVDGHHPGLAAAGVRTARDLGRPTLLDGGSWKAGTRDLLPYIDVAVCSADFRPPGVTDHREVLRLLREAGVTWAAITRGAEDVLWAGPDGAGRVPVPRTAVVDTLGAGDVFHGALAVELAAGLAAFDFVGALERAAGVAAAACASFGTRDWISPPGTRRSGRSAARRARWR</sequence>